<dbReference type="PROSITE" id="PS00705">
    <property type="entry name" value="PROK_CO2_ANHYDRASE_2"/>
    <property type="match status" value="1"/>
</dbReference>
<dbReference type="SUPFAM" id="SSF53056">
    <property type="entry name" value="beta-carbonic anhydrase, cab"/>
    <property type="match status" value="1"/>
</dbReference>
<keyword evidence="4 7" id="KW-0862">Zinc</keyword>
<keyword evidence="10" id="KW-1185">Reference proteome</keyword>
<dbReference type="GO" id="GO:0015976">
    <property type="term" value="P:carbon utilization"/>
    <property type="evidence" value="ECO:0007669"/>
    <property type="project" value="InterPro"/>
</dbReference>
<evidence type="ECO:0000256" key="8">
    <source>
        <dbReference type="RuleBase" id="RU003956"/>
    </source>
</evidence>
<name>A0A964BUA1_9CYAN</name>
<feature type="binding site" evidence="7">
    <location>
        <position position="41"/>
    </location>
    <ligand>
        <name>Zn(2+)</name>
        <dbReference type="ChEBI" id="CHEBI:29105"/>
    </ligand>
</feature>
<proteinExistence type="inferred from homology"/>
<comment type="function">
    <text evidence="8">Reversible hydration of carbon dioxide.</text>
</comment>
<evidence type="ECO:0000256" key="1">
    <source>
        <dbReference type="ARBA" id="ARBA00006217"/>
    </source>
</evidence>
<feature type="binding site" evidence="7">
    <location>
        <position position="43"/>
    </location>
    <ligand>
        <name>Zn(2+)</name>
        <dbReference type="ChEBI" id="CHEBI:29105"/>
    </ligand>
</feature>
<evidence type="ECO:0000256" key="7">
    <source>
        <dbReference type="PIRSR" id="PIRSR601765-1"/>
    </source>
</evidence>
<keyword evidence="5 8" id="KW-0456">Lyase</keyword>
<comment type="similarity">
    <text evidence="1 8">Belongs to the beta-class carbonic anhydrase family.</text>
</comment>
<comment type="caution">
    <text evidence="9">The sequence shown here is derived from an EMBL/GenBank/DDBJ whole genome shotgun (WGS) entry which is preliminary data.</text>
</comment>
<dbReference type="EMBL" id="JADWDC010000056">
    <property type="protein sequence ID" value="MCC0178837.1"/>
    <property type="molecule type" value="Genomic_DNA"/>
</dbReference>
<dbReference type="AlphaFoldDB" id="A0A964BUA1"/>
<comment type="catalytic activity">
    <reaction evidence="6 8">
        <text>hydrogencarbonate + H(+) = CO2 + H2O</text>
        <dbReference type="Rhea" id="RHEA:10748"/>
        <dbReference type="ChEBI" id="CHEBI:15377"/>
        <dbReference type="ChEBI" id="CHEBI:15378"/>
        <dbReference type="ChEBI" id="CHEBI:16526"/>
        <dbReference type="ChEBI" id="CHEBI:17544"/>
        <dbReference type="EC" id="4.2.1.1"/>
    </reaction>
</comment>
<evidence type="ECO:0000256" key="6">
    <source>
        <dbReference type="ARBA" id="ARBA00048348"/>
    </source>
</evidence>
<organism evidence="9 10">
    <name type="scientific">Waterburya agarophytonicola KI4</name>
    <dbReference type="NCBI Taxonomy" id="2874699"/>
    <lineage>
        <taxon>Bacteria</taxon>
        <taxon>Bacillati</taxon>
        <taxon>Cyanobacteriota</taxon>
        <taxon>Cyanophyceae</taxon>
        <taxon>Pleurocapsales</taxon>
        <taxon>Hyellaceae</taxon>
        <taxon>Waterburya</taxon>
        <taxon>Waterburya agarophytonicola</taxon>
    </lineage>
</organism>
<comment type="cofactor">
    <cofactor evidence="7">
        <name>Zn(2+)</name>
        <dbReference type="ChEBI" id="CHEBI:29105"/>
    </cofactor>
    <text evidence="7">Binds 1 zinc ion per subunit.</text>
</comment>
<evidence type="ECO:0000256" key="5">
    <source>
        <dbReference type="ARBA" id="ARBA00023239"/>
    </source>
</evidence>
<dbReference type="PANTHER" id="PTHR11002:SF76">
    <property type="entry name" value="CARBONIC ANHYDRASE"/>
    <property type="match status" value="1"/>
</dbReference>
<dbReference type="SMART" id="SM00947">
    <property type="entry name" value="Pro_CA"/>
    <property type="match status" value="1"/>
</dbReference>
<evidence type="ECO:0000256" key="4">
    <source>
        <dbReference type="ARBA" id="ARBA00022833"/>
    </source>
</evidence>
<sequence>MPIERIIQGLTEFQDNYFSTHQEFFQLLSLKQAPEVLLITCSDSRIDPNLLTQTKPGELFVIRNIGNMIPPHGTLNSSEGAGIEYAVAALNIKHIIICGHSHCGSMKALLQLNKLNEDMPLVYDWLKHHGEPIRRLLKENHKDCDEAELLRIAIEENVLTQIENLKTYPVIHLSLGRKPPATQGEECLLRSILALDIFLKSFNSYTATTCYKITRCPKNFFAPVILL</sequence>
<feature type="binding site" evidence="7">
    <location>
        <position position="100"/>
    </location>
    <ligand>
        <name>Zn(2+)</name>
        <dbReference type="ChEBI" id="CHEBI:29105"/>
    </ligand>
</feature>
<dbReference type="InterPro" id="IPR036874">
    <property type="entry name" value="Carbonic_anhydrase_sf"/>
</dbReference>
<evidence type="ECO:0000256" key="2">
    <source>
        <dbReference type="ARBA" id="ARBA00012925"/>
    </source>
</evidence>
<dbReference type="Proteomes" id="UP000729733">
    <property type="component" value="Unassembled WGS sequence"/>
</dbReference>
<feature type="binding site" evidence="7">
    <location>
        <position position="103"/>
    </location>
    <ligand>
        <name>Zn(2+)</name>
        <dbReference type="ChEBI" id="CHEBI:29105"/>
    </ligand>
</feature>
<dbReference type="GO" id="GO:0004089">
    <property type="term" value="F:carbonate dehydratase activity"/>
    <property type="evidence" value="ECO:0007669"/>
    <property type="project" value="UniProtKB-UniRule"/>
</dbReference>
<evidence type="ECO:0000313" key="10">
    <source>
        <dbReference type="Proteomes" id="UP000729733"/>
    </source>
</evidence>
<gene>
    <name evidence="9" type="ORF">I4641_17860</name>
</gene>
<dbReference type="PROSITE" id="PS00704">
    <property type="entry name" value="PROK_CO2_ANHYDRASE_1"/>
    <property type="match status" value="1"/>
</dbReference>
<dbReference type="InterPro" id="IPR015892">
    <property type="entry name" value="Carbonic_anhydrase_CS"/>
</dbReference>
<accession>A0A964BUA1</accession>
<reference evidence="9" key="1">
    <citation type="journal article" date="2021" name="Antonie Van Leeuwenhoek">
        <title>Draft genome and description of Waterburya agarophytonicola gen. nov. sp. nov. (Pleurocapsales, Cyanobacteria): a seaweed symbiont.</title>
        <authorList>
            <person name="Bonthond G."/>
            <person name="Shalygin S."/>
            <person name="Bayer T."/>
            <person name="Weinberger F."/>
        </authorList>
    </citation>
    <scope>NUCLEOTIDE SEQUENCE</scope>
    <source>
        <strain evidence="9">KI4</strain>
    </source>
</reference>
<keyword evidence="3 7" id="KW-0479">Metal-binding</keyword>
<evidence type="ECO:0000313" key="9">
    <source>
        <dbReference type="EMBL" id="MCC0178837.1"/>
    </source>
</evidence>
<dbReference type="EC" id="4.2.1.1" evidence="2 8"/>
<protein>
    <recommendedName>
        <fullName evidence="2 8">Carbonic anhydrase</fullName>
        <ecNumber evidence="2 8">4.2.1.1</ecNumber>
    </recommendedName>
    <alternativeName>
        <fullName evidence="8">Carbonate dehydratase</fullName>
    </alternativeName>
</protein>
<dbReference type="Pfam" id="PF00484">
    <property type="entry name" value="Pro_CA"/>
    <property type="match status" value="1"/>
</dbReference>
<dbReference type="InterPro" id="IPR001765">
    <property type="entry name" value="Carbonic_anhydrase"/>
</dbReference>
<evidence type="ECO:0000256" key="3">
    <source>
        <dbReference type="ARBA" id="ARBA00022723"/>
    </source>
</evidence>
<dbReference type="Gene3D" id="3.40.1050.10">
    <property type="entry name" value="Carbonic anhydrase"/>
    <property type="match status" value="1"/>
</dbReference>
<dbReference type="GO" id="GO:0008270">
    <property type="term" value="F:zinc ion binding"/>
    <property type="evidence" value="ECO:0007669"/>
    <property type="project" value="UniProtKB-UniRule"/>
</dbReference>
<dbReference type="PANTHER" id="PTHR11002">
    <property type="entry name" value="CARBONIC ANHYDRASE"/>
    <property type="match status" value="1"/>
</dbReference>